<protein>
    <submittedName>
        <fullName evidence="5">5'-nucleotidase</fullName>
    </submittedName>
</protein>
<dbReference type="Pfam" id="PF02872">
    <property type="entry name" value="5_nucleotid_C"/>
    <property type="match status" value="1"/>
</dbReference>
<dbReference type="Proteomes" id="UP000283254">
    <property type="component" value="Unassembled WGS sequence"/>
</dbReference>
<evidence type="ECO:0000256" key="1">
    <source>
        <dbReference type="ARBA" id="ARBA00022729"/>
    </source>
</evidence>
<comment type="caution">
    <text evidence="5">The sequence shown here is derived from an EMBL/GenBank/DDBJ whole genome shotgun (WGS) entry which is preliminary data.</text>
</comment>
<feature type="domain" description="5'-Nucleotidase C-terminal" evidence="4">
    <location>
        <begin position="368"/>
        <end position="519"/>
    </location>
</feature>
<feature type="domain" description="Calcineurin-like phosphoesterase" evidence="3">
    <location>
        <begin position="38"/>
        <end position="285"/>
    </location>
</feature>
<gene>
    <name evidence="5" type="ORF">NM04_04325</name>
</gene>
<comment type="similarity">
    <text evidence="2">Belongs to the 5'-nucleotidase family.</text>
</comment>
<organism evidence="5 6">
    <name type="scientific">Massilia aurea</name>
    <dbReference type="NCBI Taxonomy" id="373040"/>
    <lineage>
        <taxon>Bacteria</taxon>
        <taxon>Pseudomonadati</taxon>
        <taxon>Pseudomonadota</taxon>
        <taxon>Betaproteobacteria</taxon>
        <taxon>Burkholderiales</taxon>
        <taxon>Oxalobacteraceae</taxon>
        <taxon>Telluria group</taxon>
        <taxon>Massilia</taxon>
    </lineage>
</organism>
<keyword evidence="2" id="KW-0378">Hydrolase</keyword>
<dbReference type="PANTHER" id="PTHR11575">
    <property type="entry name" value="5'-NUCLEOTIDASE-RELATED"/>
    <property type="match status" value="1"/>
</dbReference>
<evidence type="ECO:0000256" key="2">
    <source>
        <dbReference type="RuleBase" id="RU362119"/>
    </source>
</evidence>
<dbReference type="Gene3D" id="3.90.780.10">
    <property type="entry name" value="5'-Nucleotidase, C-terminal domain"/>
    <property type="match status" value="1"/>
</dbReference>
<dbReference type="Gene3D" id="3.60.21.10">
    <property type="match status" value="1"/>
</dbReference>
<dbReference type="InterPro" id="IPR029052">
    <property type="entry name" value="Metallo-depent_PP-like"/>
</dbReference>
<dbReference type="InterPro" id="IPR006179">
    <property type="entry name" value="5_nucleotidase/apyrase"/>
</dbReference>
<evidence type="ECO:0000313" key="6">
    <source>
        <dbReference type="Proteomes" id="UP000283254"/>
    </source>
</evidence>
<dbReference type="AlphaFoldDB" id="A0A422QQC1"/>
<dbReference type="SUPFAM" id="SSF56300">
    <property type="entry name" value="Metallo-dependent phosphatases"/>
    <property type="match status" value="1"/>
</dbReference>
<accession>A0A422QQC1</accession>
<keyword evidence="2" id="KW-0547">Nucleotide-binding</keyword>
<reference evidence="5" key="1">
    <citation type="submission" date="2014-10" db="EMBL/GenBank/DDBJ databases">
        <title>Massilia sp. genome.</title>
        <authorList>
            <person name="Xu B."/>
            <person name="Dai L."/>
            <person name="Huang Z."/>
        </authorList>
    </citation>
    <scope>NUCLEOTIDE SEQUENCE [LARGE SCALE GENOMIC DNA]</scope>
    <source>
        <strain evidence="5">CFS-1</strain>
    </source>
</reference>
<evidence type="ECO:0000313" key="5">
    <source>
        <dbReference type="EMBL" id="RNF32001.1"/>
    </source>
</evidence>
<dbReference type="PANTHER" id="PTHR11575:SF24">
    <property type="entry name" value="5'-NUCLEOTIDASE"/>
    <property type="match status" value="1"/>
</dbReference>
<dbReference type="InterPro" id="IPR004843">
    <property type="entry name" value="Calcineurin-like_PHP"/>
</dbReference>
<dbReference type="GO" id="GO:0009166">
    <property type="term" value="P:nucleotide catabolic process"/>
    <property type="evidence" value="ECO:0007669"/>
    <property type="project" value="InterPro"/>
</dbReference>
<dbReference type="InterPro" id="IPR008334">
    <property type="entry name" value="5'-Nucleotdase_C"/>
</dbReference>
<dbReference type="Pfam" id="PF00149">
    <property type="entry name" value="Metallophos"/>
    <property type="match status" value="1"/>
</dbReference>
<name>A0A422QQC1_9BURK</name>
<keyword evidence="6" id="KW-1185">Reference proteome</keyword>
<dbReference type="OrthoDB" id="9803927at2"/>
<feature type="signal peptide" evidence="2">
    <location>
        <begin position="1"/>
        <end position="26"/>
    </location>
</feature>
<evidence type="ECO:0000259" key="4">
    <source>
        <dbReference type="Pfam" id="PF02872"/>
    </source>
</evidence>
<proteinExistence type="inferred from homology"/>
<dbReference type="GO" id="GO:0008768">
    <property type="term" value="F:UDP-sugar diphosphatase activity"/>
    <property type="evidence" value="ECO:0007669"/>
    <property type="project" value="TreeGrafter"/>
</dbReference>
<dbReference type="RefSeq" id="WP_123068315.1">
    <property type="nucleotide sequence ID" value="NZ_JSAB01000036.1"/>
</dbReference>
<feature type="chain" id="PRO_5018820342" evidence="2">
    <location>
        <begin position="27"/>
        <end position="565"/>
    </location>
</feature>
<sequence>MIVSRRACASLFTLTMALLLAGCVSAPQGPVTLNLVSLNDFHGNLEPSRYVLKHADGKEEVMRAGGAEAVAAALQAWRKEDKDLLLVSTGDIVGASPALSSLWADEPTIEVMNMLNLRASAVGNHEFDGGRKELLRQQNGGCDSPHPTRACKFTPNFGGAKFTYLGANVIDSATGKPVIPGFRIEDVKGIKVGLVGVVLKDTPNMVVASGIAGLRFGDEAEAINAALPAMRAAGAQVIVALVHQGGRTVESPLQAGCSQLKGDIVDVVKKIDPSVKLVLTGHSHQGYLCDVDGRTVTQADTAGHLLTRVSMQVEPKTGAVSNLVVKNVVMKPGEYPADAKMTAFVAQVKERSKEALNRPIAKVAGAPVLRKTNDSGESVLGNMIADAALDSVRDLGAQLAFMNNGGIRRDLEAGPDGMVAFGQVQVVLPFGNTTVVMDLTGAQIRALLERQWADGVDSNSSVLQISEGFSYAWDPKRPAGSRLVPGSLKLNGKEMQDSATYRIATNNFLAEGSDGYPEFGKGTARIDTGLRDLDGFITYLKKIEGQGAAVAPGVANSTPRIRKVN</sequence>
<dbReference type="GO" id="GO:0030288">
    <property type="term" value="C:outer membrane-bounded periplasmic space"/>
    <property type="evidence" value="ECO:0007669"/>
    <property type="project" value="TreeGrafter"/>
</dbReference>
<dbReference type="PROSITE" id="PS51257">
    <property type="entry name" value="PROKAR_LIPOPROTEIN"/>
    <property type="match status" value="1"/>
</dbReference>
<dbReference type="GO" id="GO:0000166">
    <property type="term" value="F:nucleotide binding"/>
    <property type="evidence" value="ECO:0007669"/>
    <property type="project" value="UniProtKB-KW"/>
</dbReference>
<evidence type="ECO:0000259" key="3">
    <source>
        <dbReference type="Pfam" id="PF00149"/>
    </source>
</evidence>
<keyword evidence="1 2" id="KW-0732">Signal</keyword>
<dbReference type="GO" id="GO:0008253">
    <property type="term" value="F:5'-nucleotidase activity"/>
    <property type="evidence" value="ECO:0007669"/>
    <property type="project" value="TreeGrafter"/>
</dbReference>
<dbReference type="SUPFAM" id="SSF55816">
    <property type="entry name" value="5'-nucleotidase (syn. UDP-sugar hydrolase), C-terminal domain"/>
    <property type="match status" value="1"/>
</dbReference>
<dbReference type="EMBL" id="JSAB01000036">
    <property type="protein sequence ID" value="RNF32001.1"/>
    <property type="molecule type" value="Genomic_DNA"/>
</dbReference>
<dbReference type="PRINTS" id="PR01607">
    <property type="entry name" value="APYRASEFAMLY"/>
</dbReference>
<dbReference type="InterPro" id="IPR036907">
    <property type="entry name" value="5'-Nucleotdase_C_sf"/>
</dbReference>